<evidence type="ECO:0000313" key="3">
    <source>
        <dbReference type="Proteomes" id="UP000184066"/>
    </source>
</evidence>
<dbReference type="EMBL" id="FRDL01000001">
    <property type="protein sequence ID" value="SHN50352.1"/>
    <property type="molecule type" value="Genomic_DNA"/>
</dbReference>
<evidence type="ECO:0000259" key="1">
    <source>
        <dbReference type="Pfam" id="PF07883"/>
    </source>
</evidence>
<dbReference type="PANTHER" id="PTHR43698:SF1">
    <property type="entry name" value="BLL4564 PROTEIN"/>
    <property type="match status" value="1"/>
</dbReference>
<dbReference type="InterPro" id="IPR013096">
    <property type="entry name" value="Cupin_2"/>
</dbReference>
<feature type="domain" description="Cupin type-2" evidence="1">
    <location>
        <begin position="42"/>
        <end position="105"/>
    </location>
</feature>
<dbReference type="STRING" id="1189325.SAMN04488119_102311"/>
<keyword evidence="3" id="KW-1185">Reference proteome</keyword>
<dbReference type="CDD" id="cd02233">
    <property type="entry name" value="cupin_HNL-like"/>
    <property type="match status" value="1"/>
</dbReference>
<organism evidence="2 3">
    <name type="scientific">Oceanicella actignis</name>
    <dbReference type="NCBI Taxonomy" id="1189325"/>
    <lineage>
        <taxon>Bacteria</taxon>
        <taxon>Pseudomonadati</taxon>
        <taxon>Pseudomonadota</taxon>
        <taxon>Alphaproteobacteria</taxon>
        <taxon>Rhodobacterales</taxon>
        <taxon>Paracoccaceae</taxon>
        <taxon>Oceanicella</taxon>
    </lineage>
</organism>
<dbReference type="Gene3D" id="2.60.120.10">
    <property type="entry name" value="Jelly Rolls"/>
    <property type="match status" value="1"/>
</dbReference>
<dbReference type="AlphaFoldDB" id="A0A1M7RWH1"/>
<dbReference type="InterPro" id="IPR047263">
    <property type="entry name" value="HNL-like_cupin"/>
</dbReference>
<dbReference type="OrthoDB" id="7507676at2"/>
<name>A0A1M7RWH1_9RHOB</name>
<proteinExistence type="predicted"/>
<dbReference type="SUPFAM" id="SSF51182">
    <property type="entry name" value="RmlC-like cupins"/>
    <property type="match status" value="1"/>
</dbReference>
<dbReference type="InterPro" id="IPR011051">
    <property type="entry name" value="RmlC_Cupin_sf"/>
</dbReference>
<dbReference type="PANTHER" id="PTHR43698">
    <property type="entry name" value="RIBD C-TERMINAL DOMAIN CONTAINING PROTEIN"/>
    <property type="match status" value="1"/>
</dbReference>
<protein>
    <submittedName>
        <fullName evidence="2">Cupin domain protein</fullName>
    </submittedName>
</protein>
<dbReference type="InterPro" id="IPR014710">
    <property type="entry name" value="RmlC-like_jellyroll"/>
</dbReference>
<dbReference type="Pfam" id="PF07883">
    <property type="entry name" value="Cupin_2"/>
    <property type="match status" value="1"/>
</dbReference>
<sequence>MKIETLRERAARRAPEDYFVGEVWMQTVAAPEAPSRLSALTVSFAPGARTAWHTHPAGQTLLILSGRCRVQSRGGPVRELGPGDVVRFAPGEEHWHGAAPDQPMTHLAMQEAVDGVTAHWLEQVSQDDYLRPPQD</sequence>
<dbReference type="RefSeq" id="WP_072745792.1">
    <property type="nucleotide sequence ID" value="NZ_FOHL01000002.1"/>
</dbReference>
<accession>A0A1M7RWH1</accession>
<dbReference type="Proteomes" id="UP000184066">
    <property type="component" value="Unassembled WGS sequence"/>
</dbReference>
<gene>
    <name evidence="2" type="ORF">SAMN05216200_101207</name>
</gene>
<evidence type="ECO:0000313" key="2">
    <source>
        <dbReference type="EMBL" id="SHN50352.1"/>
    </source>
</evidence>
<reference evidence="2 3" key="1">
    <citation type="submission" date="2016-12" db="EMBL/GenBank/DDBJ databases">
        <authorList>
            <person name="Song W.-J."/>
            <person name="Kurnit D.M."/>
        </authorList>
    </citation>
    <scope>NUCLEOTIDE SEQUENCE [LARGE SCALE GENOMIC DNA]</scope>
    <source>
        <strain evidence="2 3">CGMCC 1.10808</strain>
    </source>
</reference>